<dbReference type="Proteomes" id="UP000229111">
    <property type="component" value="Unassembled WGS sequence"/>
</dbReference>
<organism evidence="1 2">
    <name type="scientific">Prevotella intermedia</name>
    <dbReference type="NCBI Taxonomy" id="28131"/>
    <lineage>
        <taxon>Bacteria</taxon>
        <taxon>Pseudomonadati</taxon>
        <taxon>Bacteroidota</taxon>
        <taxon>Bacteroidia</taxon>
        <taxon>Bacteroidales</taxon>
        <taxon>Prevotellaceae</taxon>
        <taxon>Prevotella</taxon>
    </lineage>
</organism>
<reference evidence="1 2" key="1">
    <citation type="submission" date="2017-11" db="EMBL/GenBank/DDBJ databases">
        <title>Genome sequencing of Prevotella intermedia KCOM 1101.</title>
        <authorList>
            <person name="Kook J.-K."/>
            <person name="Park S.-N."/>
            <person name="Lim Y.K."/>
        </authorList>
    </citation>
    <scope>NUCLEOTIDE SEQUENCE [LARGE SCALE GENOMIC DNA]</scope>
    <source>
        <strain evidence="1 2">KCOM 1101</strain>
    </source>
</reference>
<evidence type="ECO:0008006" key="3">
    <source>
        <dbReference type="Google" id="ProtNLM"/>
    </source>
</evidence>
<dbReference type="AlphaFoldDB" id="A0AAJ3V8H4"/>
<proteinExistence type="predicted"/>
<protein>
    <recommendedName>
        <fullName evidence="3">Nucleotidyl transferase AbiEii/AbiGii toxin family protein</fullName>
    </recommendedName>
</protein>
<evidence type="ECO:0000313" key="1">
    <source>
        <dbReference type="EMBL" id="PIK17023.1"/>
    </source>
</evidence>
<dbReference type="EMBL" id="PEKM01000003">
    <property type="protein sequence ID" value="PIK17023.1"/>
    <property type="molecule type" value="Genomic_DNA"/>
</dbReference>
<gene>
    <name evidence="1" type="ORF">CTI16_12645</name>
</gene>
<name>A0AAJ3V8H4_PREIN</name>
<comment type="caution">
    <text evidence="1">The sequence shown here is derived from an EMBL/GenBank/DDBJ whole genome shotgun (WGS) entry which is preliminary data.</text>
</comment>
<evidence type="ECO:0000313" key="2">
    <source>
        <dbReference type="Proteomes" id="UP000229111"/>
    </source>
</evidence>
<dbReference type="RefSeq" id="WP_099893401.1">
    <property type="nucleotide sequence ID" value="NZ_CP024732.1"/>
</dbReference>
<accession>A0AAJ3V8H4</accession>
<sequence>MEYKMKLHENQPLFAQLLNFAANTLNIRPEFIEKDYWITRALQRMSQNINAEKVVFKGGTSLSKVLNNLLIP</sequence>